<evidence type="ECO:0000256" key="2">
    <source>
        <dbReference type="ARBA" id="ARBA00022692"/>
    </source>
</evidence>
<keyword evidence="3 6" id="KW-1133">Transmembrane helix</keyword>
<comment type="subcellular location">
    <subcellularLocation>
        <location evidence="1">Membrane</location>
    </subcellularLocation>
</comment>
<name>A0A6A8AB15_9HYPH</name>
<evidence type="ECO:0000313" key="9">
    <source>
        <dbReference type="Proteomes" id="UP000435138"/>
    </source>
</evidence>
<feature type="compositionally biased region" description="Low complexity" evidence="5">
    <location>
        <begin position="474"/>
        <end position="483"/>
    </location>
</feature>
<dbReference type="GO" id="GO:0016020">
    <property type="term" value="C:membrane"/>
    <property type="evidence" value="ECO:0007669"/>
    <property type="project" value="UniProtKB-SubCell"/>
</dbReference>
<keyword evidence="9" id="KW-1185">Reference proteome</keyword>
<dbReference type="Pfam" id="PF07219">
    <property type="entry name" value="HemY_N"/>
    <property type="match status" value="1"/>
</dbReference>
<dbReference type="InterPro" id="IPR016982">
    <property type="entry name" value="Mms48"/>
</dbReference>
<dbReference type="InterPro" id="IPR011990">
    <property type="entry name" value="TPR-like_helical_dom_sf"/>
</dbReference>
<dbReference type="SUPFAM" id="SSF48452">
    <property type="entry name" value="TPR-like"/>
    <property type="match status" value="1"/>
</dbReference>
<organism evidence="8 9">
    <name type="scientific">Endobacterium cereale</name>
    <dbReference type="NCBI Taxonomy" id="2663029"/>
    <lineage>
        <taxon>Bacteria</taxon>
        <taxon>Pseudomonadati</taxon>
        <taxon>Pseudomonadota</taxon>
        <taxon>Alphaproteobacteria</taxon>
        <taxon>Hyphomicrobiales</taxon>
        <taxon>Rhizobiaceae</taxon>
        <taxon>Endobacterium</taxon>
    </lineage>
</organism>
<sequence>MIRLFLFAIVVLACGWGFSWLADRPGEVVITWGGQLIQVSVMVAATLLVAIVAAMMFIGWLVRIIWSSPHLVQRHFRARKRDRGYQALSTGLIAAGAGNANLARKMSLRSRSLIRADQEPLILLLEAQTALIEGKHDEARSIFESMSQDPETREIGLRGLYMEARRLGADEAARQYAERAAENAPYLPWAAQATLEYRSQAGRWEDAIRLLDQQRVAGIIERDKADRLKAVLLTARAGEKLEGDPRGARDDATAALKLAKDLVPAGVIAAKAHARENNLRKTASVLESLWKITPHPELAEAYIRARSGDSTADRLKRAEKLEALRPNNVESLIAVARAALDARDFAKARAKAESAARMDSREGVYLLLADIEEADTGDQGRVRHWLGQALRAPRDPAWVADGIVSDHWLAVSPKTGKLDALEWKVPFGQLEGPVEEGSLAENAIASLPAVHTAPERTEVKAAEAKPEEKTSIVTEPTAAPAHAETSKFSPLTFVTVEEKPISKPAPTPARTPAPAQTPAPAKTETAASEAESEPDPFNGRPPDDPGVKDQTASNEAPTRLRLY</sequence>
<feature type="transmembrane region" description="Helical" evidence="6">
    <location>
        <begin position="37"/>
        <end position="62"/>
    </location>
</feature>
<keyword evidence="2 6" id="KW-0812">Transmembrane</keyword>
<feature type="compositionally biased region" description="Low complexity" evidence="5">
    <location>
        <begin position="518"/>
        <end position="529"/>
    </location>
</feature>
<evidence type="ECO:0000256" key="5">
    <source>
        <dbReference type="SAM" id="MobiDB-lite"/>
    </source>
</evidence>
<accession>A0A6A8AB15</accession>
<feature type="compositionally biased region" description="Basic and acidic residues" evidence="5">
    <location>
        <begin position="455"/>
        <end position="470"/>
    </location>
</feature>
<comment type="caution">
    <text evidence="8">The sequence shown here is derived from an EMBL/GenBank/DDBJ whole genome shotgun (WGS) entry which is preliminary data.</text>
</comment>
<evidence type="ECO:0000313" key="8">
    <source>
        <dbReference type="EMBL" id="MQY47904.1"/>
    </source>
</evidence>
<proteinExistence type="predicted"/>
<dbReference type="EMBL" id="WIXI01000046">
    <property type="protein sequence ID" value="MQY47904.1"/>
    <property type="molecule type" value="Genomic_DNA"/>
</dbReference>
<protein>
    <submittedName>
        <fullName evidence="8">Heme biosynthesis protein HemY</fullName>
    </submittedName>
</protein>
<evidence type="ECO:0000256" key="1">
    <source>
        <dbReference type="ARBA" id="ARBA00004370"/>
    </source>
</evidence>
<feature type="transmembrane region" description="Helical" evidence="6">
    <location>
        <begin position="83"/>
        <end position="102"/>
    </location>
</feature>
<dbReference type="Proteomes" id="UP000435138">
    <property type="component" value="Unassembled WGS sequence"/>
</dbReference>
<reference evidence="8 9" key="1">
    <citation type="submission" date="2019-11" db="EMBL/GenBank/DDBJ databases">
        <title>Genome analysis of Rhizobacterium cereale a novel genus and species isolated from maize roots in North Spain.</title>
        <authorList>
            <person name="Menendez E."/>
            <person name="Flores-Felix J.D."/>
            <person name="Ramirez-Bahena M.-H."/>
            <person name="Igual J.M."/>
            <person name="Garcia-Fraile P."/>
            <person name="Peix A."/>
            <person name="Velazquez E."/>
        </authorList>
    </citation>
    <scope>NUCLEOTIDE SEQUENCE [LARGE SCALE GENOMIC DNA]</scope>
    <source>
        <strain evidence="8 9">RZME27</strain>
    </source>
</reference>
<feature type="compositionally biased region" description="Pro residues" evidence="5">
    <location>
        <begin position="503"/>
        <end position="517"/>
    </location>
</feature>
<dbReference type="PIRSF" id="PIRSF031802">
    <property type="entry name" value="UCP031802"/>
    <property type="match status" value="1"/>
</dbReference>
<gene>
    <name evidence="8" type="ORF">GAO09_17855</name>
</gene>
<keyword evidence="4 6" id="KW-0472">Membrane</keyword>
<dbReference type="Gene3D" id="1.25.40.10">
    <property type="entry name" value="Tetratricopeptide repeat domain"/>
    <property type="match status" value="1"/>
</dbReference>
<feature type="region of interest" description="Disordered" evidence="5">
    <location>
        <begin position="455"/>
        <end position="563"/>
    </location>
</feature>
<evidence type="ECO:0000256" key="4">
    <source>
        <dbReference type="ARBA" id="ARBA00023136"/>
    </source>
</evidence>
<dbReference type="AlphaFoldDB" id="A0A6A8AB15"/>
<dbReference type="InterPro" id="IPR010817">
    <property type="entry name" value="HemY_N"/>
</dbReference>
<evidence type="ECO:0000259" key="7">
    <source>
        <dbReference type="Pfam" id="PF07219"/>
    </source>
</evidence>
<evidence type="ECO:0000256" key="3">
    <source>
        <dbReference type="ARBA" id="ARBA00022989"/>
    </source>
</evidence>
<feature type="domain" description="HemY N-terminal" evidence="7">
    <location>
        <begin position="26"/>
        <end position="133"/>
    </location>
</feature>
<evidence type="ECO:0000256" key="6">
    <source>
        <dbReference type="SAM" id="Phobius"/>
    </source>
</evidence>
<dbReference type="RefSeq" id="WP_153355470.1">
    <property type="nucleotide sequence ID" value="NZ_JAYKOO010000009.1"/>
</dbReference>